<evidence type="ECO:0000313" key="2">
    <source>
        <dbReference type="Proteomes" id="UP000631114"/>
    </source>
</evidence>
<dbReference type="PANTHER" id="PTHR31265:SF1">
    <property type="entry name" value="OS01G0756600 PROTEIN"/>
    <property type="match status" value="1"/>
</dbReference>
<dbReference type="AlphaFoldDB" id="A0A835INX7"/>
<comment type="caution">
    <text evidence="1">The sequence shown here is derived from an EMBL/GenBank/DDBJ whole genome shotgun (WGS) entry which is preliminary data.</text>
</comment>
<reference evidence="1 2" key="1">
    <citation type="submission" date="2020-10" db="EMBL/GenBank/DDBJ databases">
        <title>The Coptis chinensis genome and diversification of protoberbering-type alkaloids.</title>
        <authorList>
            <person name="Wang B."/>
            <person name="Shu S."/>
            <person name="Song C."/>
            <person name="Liu Y."/>
        </authorList>
    </citation>
    <scope>NUCLEOTIDE SEQUENCE [LARGE SCALE GENOMIC DNA]</scope>
    <source>
        <strain evidence="1">HL-2020</strain>
        <tissue evidence="1">Leaf</tissue>
    </source>
</reference>
<keyword evidence="2" id="KW-1185">Reference proteome</keyword>
<organism evidence="1 2">
    <name type="scientific">Coptis chinensis</name>
    <dbReference type="NCBI Taxonomy" id="261450"/>
    <lineage>
        <taxon>Eukaryota</taxon>
        <taxon>Viridiplantae</taxon>
        <taxon>Streptophyta</taxon>
        <taxon>Embryophyta</taxon>
        <taxon>Tracheophyta</taxon>
        <taxon>Spermatophyta</taxon>
        <taxon>Magnoliopsida</taxon>
        <taxon>Ranunculales</taxon>
        <taxon>Ranunculaceae</taxon>
        <taxon>Coptidoideae</taxon>
        <taxon>Coptis</taxon>
    </lineage>
</organism>
<gene>
    <name evidence="1" type="ORF">IFM89_013984</name>
</gene>
<accession>A0A835INX7</accession>
<dbReference type="InterPro" id="IPR052437">
    <property type="entry name" value="Pectin_Meth_Modulator"/>
</dbReference>
<sequence length="118" mass="13635">MEHDPTCGPIFDDIAIKKLFTPDKPKDTHYYFYDEDFIWALITMIISVSRRSSSVESKYYVVLNGDFEEGPWMFRNDSLGVLLPTNLDEDISSLPGWIVESNRAVRHIDSYHFSVPQG</sequence>
<proteinExistence type="predicted"/>
<dbReference type="PANTHER" id="PTHR31265">
    <property type="entry name" value="OS02G0527500 PROTEIN-RELATED"/>
    <property type="match status" value="1"/>
</dbReference>
<dbReference type="GO" id="GO:0005886">
    <property type="term" value="C:plasma membrane"/>
    <property type="evidence" value="ECO:0007669"/>
    <property type="project" value="TreeGrafter"/>
</dbReference>
<dbReference type="Proteomes" id="UP000631114">
    <property type="component" value="Unassembled WGS sequence"/>
</dbReference>
<dbReference type="EMBL" id="JADFTS010000002">
    <property type="protein sequence ID" value="KAF9620684.1"/>
    <property type="molecule type" value="Genomic_DNA"/>
</dbReference>
<name>A0A835INX7_9MAGN</name>
<protein>
    <submittedName>
        <fullName evidence="1">Uncharacterized protein</fullName>
    </submittedName>
</protein>
<evidence type="ECO:0000313" key="1">
    <source>
        <dbReference type="EMBL" id="KAF9620684.1"/>
    </source>
</evidence>
<dbReference type="OrthoDB" id="1671788at2759"/>